<evidence type="ECO:0000256" key="4">
    <source>
        <dbReference type="ARBA" id="ARBA00023125"/>
    </source>
</evidence>
<accession>A0AAI8PBP4</accession>
<dbReference type="InterPro" id="IPR015421">
    <property type="entry name" value="PyrdxlP-dep_Trfase_major"/>
</dbReference>
<dbReference type="Pfam" id="PF00392">
    <property type="entry name" value="GntR"/>
    <property type="match status" value="1"/>
</dbReference>
<dbReference type="SMART" id="SM00345">
    <property type="entry name" value="HTH_GNTR"/>
    <property type="match status" value="1"/>
</dbReference>
<dbReference type="GO" id="GO:0008483">
    <property type="term" value="F:transaminase activity"/>
    <property type="evidence" value="ECO:0007669"/>
    <property type="project" value="UniProtKB-KW"/>
</dbReference>
<keyword evidence="4" id="KW-0238">DNA-binding</keyword>
<keyword evidence="7" id="KW-0032">Aminotransferase</keyword>
<reference evidence="7 8" key="1">
    <citation type="submission" date="2018-08" db="EMBL/GenBank/DDBJ databases">
        <authorList>
            <person name="Lee Y."/>
            <person name="Kakembo D."/>
        </authorList>
    </citation>
    <scope>NUCLEOTIDE SEQUENCE [LARGE SCALE GENOMIC DNA]</scope>
    <source>
        <strain evidence="7 8">JBCS1880</strain>
    </source>
</reference>
<organism evidence="7 8">
    <name type="scientific">Pseudomonas parafulva</name>
    <dbReference type="NCBI Taxonomy" id="157782"/>
    <lineage>
        <taxon>Bacteria</taxon>
        <taxon>Pseudomonadati</taxon>
        <taxon>Pseudomonadota</taxon>
        <taxon>Gammaproteobacteria</taxon>
        <taxon>Pseudomonadales</taxon>
        <taxon>Pseudomonadaceae</taxon>
        <taxon>Pseudomonas</taxon>
    </lineage>
</organism>
<dbReference type="SUPFAM" id="SSF53383">
    <property type="entry name" value="PLP-dependent transferases"/>
    <property type="match status" value="1"/>
</dbReference>
<dbReference type="InterPro" id="IPR000524">
    <property type="entry name" value="Tscrpt_reg_HTH_GntR"/>
</dbReference>
<dbReference type="InterPro" id="IPR015424">
    <property type="entry name" value="PyrdxlP-dep_Trfase"/>
</dbReference>
<dbReference type="Gene3D" id="3.40.640.10">
    <property type="entry name" value="Type I PLP-dependent aspartate aminotransferase-like (Major domain)"/>
    <property type="match status" value="1"/>
</dbReference>
<dbReference type="InterPro" id="IPR004839">
    <property type="entry name" value="Aminotransferase_I/II_large"/>
</dbReference>
<evidence type="ECO:0000259" key="6">
    <source>
        <dbReference type="PROSITE" id="PS50949"/>
    </source>
</evidence>
<evidence type="ECO:0000256" key="5">
    <source>
        <dbReference type="ARBA" id="ARBA00023163"/>
    </source>
</evidence>
<evidence type="ECO:0000256" key="1">
    <source>
        <dbReference type="ARBA" id="ARBA00005384"/>
    </source>
</evidence>
<dbReference type="EMBL" id="CP031641">
    <property type="protein sequence ID" value="AXO88622.1"/>
    <property type="molecule type" value="Genomic_DNA"/>
</dbReference>
<keyword evidence="7" id="KW-0808">Transferase</keyword>
<dbReference type="Proteomes" id="UP000258127">
    <property type="component" value="Chromosome"/>
</dbReference>
<keyword evidence="3" id="KW-0805">Transcription regulation</keyword>
<dbReference type="GO" id="GO:0003677">
    <property type="term" value="F:DNA binding"/>
    <property type="evidence" value="ECO:0007669"/>
    <property type="project" value="UniProtKB-KW"/>
</dbReference>
<protein>
    <submittedName>
        <fullName evidence="7">Aminotransferase class I/II-fold pyridoxal phosphate-dependent enzyme</fullName>
    </submittedName>
</protein>
<keyword evidence="2" id="KW-0663">Pyridoxal phosphate</keyword>
<name>A0AAI8PBP4_9PSED</name>
<dbReference type="GO" id="GO:0030170">
    <property type="term" value="F:pyridoxal phosphate binding"/>
    <property type="evidence" value="ECO:0007669"/>
    <property type="project" value="InterPro"/>
</dbReference>
<gene>
    <name evidence="7" type="ORF">DZC75_11685</name>
</gene>
<dbReference type="InterPro" id="IPR036390">
    <property type="entry name" value="WH_DNA-bd_sf"/>
</dbReference>
<dbReference type="PANTHER" id="PTHR46577">
    <property type="entry name" value="HTH-TYPE TRANSCRIPTIONAL REGULATORY PROTEIN GABR"/>
    <property type="match status" value="1"/>
</dbReference>
<evidence type="ECO:0000313" key="7">
    <source>
        <dbReference type="EMBL" id="AXO88622.1"/>
    </source>
</evidence>
<dbReference type="PROSITE" id="PS50949">
    <property type="entry name" value="HTH_GNTR"/>
    <property type="match status" value="1"/>
</dbReference>
<evidence type="ECO:0000313" key="8">
    <source>
        <dbReference type="Proteomes" id="UP000258127"/>
    </source>
</evidence>
<keyword evidence="8" id="KW-1185">Reference proteome</keyword>
<dbReference type="Gene3D" id="3.90.1150.10">
    <property type="entry name" value="Aspartate Aminotransferase, domain 1"/>
    <property type="match status" value="1"/>
</dbReference>
<feature type="domain" description="HTH gntR-type" evidence="6">
    <location>
        <begin position="8"/>
        <end position="76"/>
    </location>
</feature>
<dbReference type="RefSeq" id="WP_116888374.1">
    <property type="nucleotide sequence ID" value="NZ_CP031641.1"/>
</dbReference>
<dbReference type="Pfam" id="PF00155">
    <property type="entry name" value="Aminotran_1_2"/>
    <property type="match status" value="1"/>
</dbReference>
<dbReference type="GO" id="GO:0003700">
    <property type="term" value="F:DNA-binding transcription factor activity"/>
    <property type="evidence" value="ECO:0007669"/>
    <property type="project" value="InterPro"/>
</dbReference>
<dbReference type="Gene3D" id="1.10.10.10">
    <property type="entry name" value="Winged helix-like DNA-binding domain superfamily/Winged helix DNA-binding domain"/>
    <property type="match status" value="1"/>
</dbReference>
<dbReference type="InterPro" id="IPR051446">
    <property type="entry name" value="HTH_trans_reg/aminotransferase"/>
</dbReference>
<evidence type="ECO:0000256" key="3">
    <source>
        <dbReference type="ARBA" id="ARBA00023015"/>
    </source>
</evidence>
<proteinExistence type="inferred from homology"/>
<dbReference type="InterPro" id="IPR036388">
    <property type="entry name" value="WH-like_DNA-bd_sf"/>
</dbReference>
<sequence length="449" mass="49793">MGRSVRGEFAYQAVYRYLLTQITQMRGAEDERLPSLRDLARRLRVSLATVQCAYSLLEAEGRVHTVPKSGYYARPAHLGPNETRHHQALPLSGSPPPCATLEPLLLAHERRLGGQAQEERVAQAVLRRAIAARLTHSSSRYWRAEDVSLSPDLPALLYTSLHALNLQGSTILVATPCCVRDVQVLEQLDMRIVEWPLEVPDFDALARLLEAEKVHLAVMPACLASPPGRWLSPDEQRELARLLGLHGVWLLENDQDSEQCFAGSPASHLRDWVDPRRLLVHGTLEAIVGAEAPIAYLLSPHPEVREAIARRNFRLPPRRVLALARVLSRSDLDSQLEQVRSTLRGRMATLCQLMDQHHLGDWLAYAAPQGGYTLWCRLHRSIDIDSLCARLHSPALRVLAGTRFSVQGLFEQSLALSWEGDDAAALGQALAELARALSDLHGADQPVAG</sequence>
<evidence type="ECO:0000256" key="2">
    <source>
        <dbReference type="ARBA" id="ARBA00022898"/>
    </source>
</evidence>
<dbReference type="AlphaFoldDB" id="A0AAI8PBP4"/>
<dbReference type="SUPFAM" id="SSF46785">
    <property type="entry name" value="Winged helix' DNA-binding domain"/>
    <property type="match status" value="1"/>
</dbReference>
<dbReference type="PANTHER" id="PTHR46577:SF1">
    <property type="entry name" value="HTH-TYPE TRANSCRIPTIONAL REGULATORY PROTEIN GABR"/>
    <property type="match status" value="1"/>
</dbReference>
<keyword evidence="5" id="KW-0804">Transcription</keyword>
<dbReference type="InterPro" id="IPR015422">
    <property type="entry name" value="PyrdxlP-dep_Trfase_small"/>
</dbReference>
<comment type="similarity">
    <text evidence="1">In the C-terminal section; belongs to the class-I pyridoxal-phosphate-dependent aminotransferase family.</text>
</comment>
<dbReference type="CDD" id="cd07377">
    <property type="entry name" value="WHTH_GntR"/>
    <property type="match status" value="1"/>
</dbReference>